<dbReference type="GO" id="GO:0005634">
    <property type="term" value="C:nucleus"/>
    <property type="evidence" value="ECO:0007669"/>
    <property type="project" value="InterPro"/>
</dbReference>
<dbReference type="Pfam" id="PF05033">
    <property type="entry name" value="Pre-SET"/>
    <property type="match status" value="1"/>
</dbReference>
<keyword evidence="18" id="KW-1185">Reference proteome</keyword>
<dbReference type="PROSITE" id="PS50867">
    <property type="entry name" value="PRE_SET"/>
    <property type="match status" value="1"/>
</dbReference>
<keyword evidence="8" id="KW-0949">S-adenosyl-L-methionine</keyword>
<dbReference type="InterPro" id="IPR003616">
    <property type="entry name" value="Post-SET_dom"/>
</dbReference>
<dbReference type="PROSITE" id="PS50280">
    <property type="entry name" value="SET"/>
    <property type="match status" value="1"/>
</dbReference>
<dbReference type="GO" id="GO:0032259">
    <property type="term" value="P:methylation"/>
    <property type="evidence" value="ECO:0007669"/>
    <property type="project" value="UniProtKB-KW"/>
</dbReference>
<dbReference type="PANTHER" id="PTHR46223:SF3">
    <property type="entry name" value="HISTONE-LYSINE N-METHYLTRANSFERASE SET-23"/>
    <property type="match status" value="1"/>
</dbReference>
<evidence type="ECO:0000259" key="15">
    <source>
        <dbReference type="PROSITE" id="PS50867"/>
    </source>
</evidence>
<keyword evidence="12" id="KW-0175">Coiled coil</keyword>
<proteinExistence type="inferred from homology"/>
<dbReference type="SUPFAM" id="SSF82199">
    <property type="entry name" value="SET domain"/>
    <property type="match status" value="1"/>
</dbReference>
<keyword evidence="13" id="KW-0206">Cytoskeleton</keyword>
<keyword evidence="11" id="KW-0156">Chromatin regulator</keyword>
<evidence type="ECO:0000256" key="10">
    <source>
        <dbReference type="ARBA" id="ARBA00022833"/>
    </source>
</evidence>
<dbReference type="PANTHER" id="PTHR46223">
    <property type="entry name" value="HISTONE-LYSINE N-METHYLTRANSFERASE SUV39H"/>
    <property type="match status" value="1"/>
</dbReference>
<accession>A0A7J6CNG7</accession>
<dbReference type="FunFam" id="1.20.5.110:FF:000017">
    <property type="entry name" value="BRICK1, SCAR/WAVE actin-nucleating complex subunit"/>
    <property type="match status" value="1"/>
</dbReference>
<dbReference type="CDD" id="cd10544">
    <property type="entry name" value="SET_SETMAR"/>
    <property type="match status" value="1"/>
</dbReference>
<evidence type="ECO:0008006" key="19">
    <source>
        <dbReference type="Google" id="ProtNLM"/>
    </source>
</evidence>
<gene>
    <name evidence="17" type="ORF">G5714_011686</name>
</gene>
<evidence type="ECO:0000259" key="14">
    <source>
        <dbReference type="PROSITE" id="PS50280"/>
    </source>
</evidence>
<dbReference type="InterPro" id="IPR050973">
    <property type="entry name" value="H3K9_Histone-Lys_N-MTase"/>
</dbReference>
<dbReference type="Pfam" id="PF00856">
    <property type="entry name" value="SET"/>
    <property type="match status" value="1"/>
</dbReference>
<reference evidence="17 18" key="1">
    <citation type="submission" date="2020-04" db="EMBL/GenBank/DDBJ databases">
        <title>Chromosome-level genome assembly of a cyprinid fish Onychostoma macrolepis by integration of Nanopore Sequencing, Bionano and Hi-C technology.</title>
        <authorList>
            <person name="Wang D."/>
        </authorList>
    </citation>
    <scope>NUCLEOTIDE SEQUENCE [LARGE SCALE GENOMIC DNA]</scope>
    <source>
        <strain evidence="17">SWU-2019</strain>
        <tissue evidence="17">Muscle</tissue>
    </source>
</reference>
<comment type="similarity">
    <text evidence="3">Belongs to the BRK1 family.</text>
</comment>
<dbReference type="SMART" id="SM00468">
    <property type="entry name" value="PreSET"/>
    <property type="match status" value="1"/>
</dbReference>
<dbReference type="InterPro" id="IPR007728">
    <property type="entry name" value="Pre-SET_dom"/>
</dbReference>
<dbReference type="Gene3D" id="2.170.270.10">
    <property type="entry name" value="SET domain"/>
    <property type="match status" value="1"/>
</dbReference>
<feature type="domain" description="Pre-SET" evidence="15">
    <location>
        <begin position="110"/>
        <end position="173"/>
    </location>
</feature>
<dbReference type="AlphaFoldDB" id="A0A7J6CNG7"/>
<keyword evidence="5" id="KW-0963">Cytoplasm</keyword>
<evidence type="ECO:0000256" key="2">
    <source>
        <dbReference type="ARBA" id="ARBA00004286"/>
    </source>
</evidence>
<organism evidence="17 18">
    <name type="scientific">Onychostoma macrolepis</name>
    <dbReference type="NCBI Taxonomy" id="369639"/>
    <lineage>
        <taxon>Eukaryota</taxon>
        <taxon>Metazoa</taxon>
        <taxon>Chordata</taxon>
        <taxon>Craniata</taxon>
        <taxon>Vertebrata</taxon>
        <taxon>Euteleostomi</taxon>
        <taxon>Actinopterygii</taxon>
        <taxon>Neopterygii</taxon>
        <taxon>Teleostei</taxon>
        <taxon>Ostariophysi</taxon>
        <taxon>Cypriniformes</taxon>
        <taxon>Cyprinidae</taxon>
        <taxon>Acrossocheilinae</taxon>
        <taxon>Onychostoma</taxon>
    </lineage>
</organism>
<evidence type="ECO:0000256" key="9">
    <source>
        <dbReference type="ARBA" id="ARBA00022723"/>
    </source>
</evidence>
<evidence type="ECO:0000256" key="8">
    <source>
        <dbReference type="ARBA" id="ARBA00022691"/>
    </source>
</evidence>
<feature type="domain" description="SET" evidence="14">
    <location>
        <begin position="176"/>
        <end position="300"/>
    </location>
</feature>
<comment type="caution">
    <text evidence="17">The sequence shown here is derived from an EMBL/GenBank/DDBJ whole genome shotgun (WGS) entry which is preliminary data.</text>
</comment>
<evidence type="ECO:0000256" key="3">
    <source>
        <dbReference type="ARBA" id="ARBA00005620"/>
    </source>
</evidence>
<evidence type="ECO:0000256" key="7">
    <source>
        <dbReference type="ARBA" id="ARBA00022679"/>
    </source>
</evidence>
<evidence type="ECO:0000256" key="11">
    <source>
        <dbReference type="ARBA" id="ARBA00022853"/>
    </source>
</evidence>
<evidence type="ECO:0000313" key="17">
    <source>
        <dbReference type="EMBL" id="KAF4107322.1"/>
    </source>
</evidence>
<dbReference type="Proteomes" id="UP000579812">
    <property type="component" value="Unassembled WGS sequence"/>
</dbReference>
<keyword evidence="7" id="KW-0808">Transferase</keyword>
<dbReference type="InterPro" id="IPR001214">
    <property type="entry name" value="SET_dom"/>
</dbReference>
<evidence type="ECO:0000256" key="13">
    <source>
        <dbReference type="ARBA" id="ARBA00023212"/>
    </source>
</evidence>
<dbReference type="GO" id="GO:0042054">
    <property type="term" value="F:histone methyltransferase activity"/>
    <property type="evidence" value="ECO:0007669"/>
    <property type="project" value="InterPro"/>
</dbReference>
<dbReference type="GO" id="GO:0005694">
    <property type="term" value="C:chromosome"/>
    <property type="evidence" value="ECO:0007669"/>
    <property type="project" value="UniProtKB-SubCell"/>
</dbReference>
<evidence type="ECO:0000256" key="12">
    <source>
        <dbReference type="ARBA" id="ARBA00023054"/>
    </source>
</evidence>
<evidence type="ECO:0000256" key="6">
    <source>
        <dbReference type="ARBA" id="ARBA00022603"/>
    </source>
</evidence>
<comment type="subcellular location">
    <subcellularLocation>
        <location evidence="2">Chromosome</location>
    </subcellularLocation>
    <subcellularLocation>
        <location evidence="1">Cytoplasm</location>
        <location evidence="1">Cytoskeleton</location>
    </subcellularLocation>
</comment>
<sequence>MAGQEDPVQREIHQDWANREYIEVITSSIKKIADFLNSFDMSCRSRLATLNEKLTALERRIDRDLSGGLENVPILIENSVPKEAFPNFQYVPDNVQGPGCDLDPSAVTLPGCSCRARSCLPDSCPCLRFGQMYDSVGRLNQQREVGGYSRPVFECNALCVCSESCQNRVVQKGVEVRLGVFSTKDRGLGVEALERLSCGRFVCEYAGEVIGSPEARRRQLSQTPLDMNYIIAVQEHSGGDRVTQTFVDPVTVGNVGRFINHSCQPNLLMVPVRVHSLLPRLALFANRDIEMYEELTFDYAGGQNGNTNALKWDEAPTGIHAGPDVDKIPLRKVCHCGASNCPGFLPLDMSVLH</sequence>
<evidence type="ECO:0000259" key="16">
    <source>
        <dbReference type="PROSITE" id="PS50868"/>
    </source>
</evidence>
<evidence type="ECO:0000313" key="18">
    <source>
        <dbReference type="Proteomes" id="UP000579812"/>
    </source>
</evidence>
<dbReference type="EMBL" id="JAAMOB010000011">
    <property type="protein sequence ID" value="KAF4107322.1"/>
    <property type="molecule type" value="Genomic_DNA"/>
</dbReference>
<evidence type="ECO:0000256" key="1">
    <source>
        <dbReference type="ARBA" id="ARBA00004245"/>
    </source>
</evidence>
<evidence type="ECO:0000256" key="4">
    <source>
        <dbReference type="ARBA" id="ARBA00022454"/>
    </source>
</evidence>
<evidence type="ECO:0000256" key="5">
    <source>
        <dbReference type="ARBA" id="ARBA00022490"/>
    </source>
</evidence>
<feature type="domain" description="Post-SET" evidence="16">
    <location>
        <begin position="330"/>
        <end position="346"/>
    </location>
</feature>
<dbReference type="Gene3D" id="1.20.5.110">
    <property type="match status" value="1"/>
</dbReference>
<keyword evidence="4" id="KW-0158">Chromosome</keyword>
<keyword evidence="9" id="KW-0479">Metal-binding</keyword>
<dbReference type="PROSITE" id="PS50868">
    <property type="entry name" value="POST_SET"/>
    <property type="match status" value="1"/>
</dbReference>
<dbReference type="SMART" id="SM00317">
    <property type="entry name" value="SET"/>
    <property type="match status" value="1"/>
</dbReference>
<name>A0A7J6CNG7_9TELE</name>
<dbReference type="GO" id="GO:0005856">
    <property type="term" value="C:cytoskeleton"/>
    <property type="evidence" value="ECO:0007669"/>
    <property type="project" value="UniProtKB-SubCell"/>
</dbReference>
<keyword evidence="10" id="KW-0862">Zinc</keyword>
<dbReference type="GO" id="GO:0008270">
    <property type="term" value="F:zinc ion binding"/>
    <property type="evidence" value="ECO:0007669"/>
    <property type="project" value="InterPro"/>
</dbReference>
<dbReference type="InterPro" id="IPR046341">
    <property type="entry name" value="SET_dom_sf"/>
</dbReference>
<protein>
    <recommendedName>
        <fullName evidence="19">Histone-lysine N-methyltransferase SETMAR</fullName>
    </recommendedName>
</protein>
<keyword evidence="6" id="KW-0489">Methyltransferase</keyword>